<gene>
    <name evidence="3" type="primary">LOC116293257</name>
</gene>
<evidence type="ECO:0000313" key="3">
    <source>
        <dbReference type="RefSeq" id="XP_031556518.1"/>
    </source>
</evidence>
<feature type="signal peptide" evidence="1">
    <location>
        <begin position="1"/>
        <end position="19"/>
    </location>
</feature>
<dbReference type="OrthoDB" id="5986356at2759"/>
<evidence type="ECO:0000256" key="1">
    <source>
        <dbReference type="SAM" id="SignalP"/>
    </source>
</evidence>
<sequence length="186" mass="20686">MKQTVAVLLLVAFLAQTYASEEFDDSDRHPYVQCKIDLYDCLRLNKKSNTQCLADYKTCMSVLLPTVPPLVVKCKNELTVCKANAGGLYDKMKCYANFAKCMVPTEHPYFQCKIDLAKCVKDGVKDKLVCMKDYKSCMAQLLPTIPPIVSKCNVGLNTCLAAANDYKGKAKCYTDFAKCIKNGLTS</sequence>
<dbReference type="InParanoid" id="A0A6P8HND5"/>
<organism evidence="2 3">
    <name type="scientific">Actinia tenebrosa</name>
    <name type="common">Australian red waratah sea anemone</name>
    <dbReference type="NCBI Taxonomy" id="6105"/>
    <lineage>
        <taxon>Eukaryota</taxon>
        <taxon>Metazoa</taxon>
        <taxon>Cnidaria</taxon>
        <taxon>Anthozoa</taxon>
        <taxon>Hexacorallia</taxon>
        <taxon>Actiniaria</taxon>
        <taxon>Actiniidae</taxon>
        <taxon>Actinia</taxon>
    </lineage>
</organism>
<dbReference type="Proteomes" id="UP000515163">
    <property type="component" value="Unplaced"/>
</dbReference>
<dbReference type="AlphaFoldDB" id="A0A6P8HND5"/>
<evidence type="ECO:0000313" key="2">
    <source>
        <dbReference type="Proteomes" id="UP000515163"/>
    </source>
</evidence>
<reference evidence="3" key="1">
    <citation type="submission" date="2025-08" db="UniProtKB">
        <authorList>
            <consortium name="RefSeq"/>
        </authorList>
    </citation>
    <scope>IDENTIFICATION</scope>
    <source>
        <tissue evidence="3">Tentacle</tissue>
    </source>
</reference>
<dbReference type="GeneID" id="116293257"/>
<dbReference type="RefSeq" id="XP_031556518.1">
    <property type="nucleotide sequence ID" value="XM_031700658.1"/>
</dbReference>
<keyword evidence="1" id="KW-0732">Signal</keyword>
<protein>
    <submittedName>
        <fullName evidence="3">Uncharacterized protein LOC116293257</fullName>
    </submittedName>
</protein>
<name>A0A6P8HND5_ACTTE</name>
<accession>A0A6P8HND5</accession>
<feature type="chain" id="PRO_5027760254" evidence="1">
    <location>
        <begin position="20"/>
        <end position="186"/>
    </location>
</feature>
<keyword evidence="2" id="KW-1185">Reference proteome</keyword>
<dbReference type="KEGG" id="aten:116293257"/>
<proteinExistence type="predicted"/>